<gene>
    <name evidence="4" type="ordered locus">SNE_A18330</name>
</gene>
<accession>F8L372</accession>
<dbReference type="eggNOG" id="ENOG5033N63">
    <property type="taxonomic scope" value="Bacteria"/>
</dbReference>
<keyword evidence="5" id="KW-1185">Reference proteome</keyword>
<dbReference type="OrthoDB" id="22002at2"/>
<dbReference type="Pfam" id="PF14237">
    <property type="entry name" value="GYF_2"/>
    <property type="match status" value="1"/>
</dbReference>
<keyword evidence="2" id="KW-0472">Membrane</keyword>
<organism evidence="4 5">
    <name type="scientific">Simkania negevensis (strain ATCC VR-1471 / DSM 27360 / Z)</name>
    <dbReference type="NCBI Taxonomy" id="331113"/>
    <lineage>
        <taxon>Bacteria</taxon>
        <taxon>Pseudomonadati</taxon>
        <taxon>Chlamydiota</taxon>
        <taxon>Chlamydiia</taxon>
        <taxon>Parachlamydiales</taxon>
        <taxon>Simkaniaceae</taxon>
        <taxon>Simkania</taxon>
    </lineage>
</organism>
<proteinExistence type="predicted"/>
<evidence type="ECO:0000256" key="2">
    <source>
        <dbReference type="SAM" id="Phobius"/>
    </source>
</evidence>
<dbReference type="HOGENOM" id="CLU_137244_0_0_0"/>
<dbReference type="STRING" id="331113.SNE_A18330"/>
<reference key="1">
    <citation type="journal article" date="2011" name="Mol. Biol. Evol.">
        <title>Unity in variety -- the pan-genome of the Chlamydiae.</title>
        <authorList>
            <person name="Collingro A."/>
            <person name="Tischler P."/>
            <person name="Weinmaier T."/>
            <person name="Penz T."/>
            <person name="Heinz E."/>
            <person name="Brunham R.C."/>
            <person name="Read T.D."/>
            <person name="Bavoil P.M."/>
            <person name="Sachse K."/>
            <person name="Kahane S."/>
            <person name="Friedman M.G."/>
            <person name="Rattei T."/>
            <person name="Myers G.S.A."/>
            <person name="Horn M."/>
        </authorList>
    </citation>
    <scope>NUCLEOTIDE SEQUENCE</scope>
    <source>
        <strain>Z</strain>
    </source>
</reference>
<keyword evidence="2" id="KW-0812">Transmembrane</keyword>
<evidence type="ECO:0000313" key="4">
    <source>
        <dbReference type="EMBL" id="CCB89710.1"/>
    </source>
</evidence>
<feature type="region of interest" description="Disordered" evidence="1">
    <location>
        <begin position="59"/>
        <end position="84"/>
    </location>
</feature>
<dbReference type="EMBL" id="FR872582">
    <property type="protein sequence ID" value="CCB89710.1"/>
    <property type="molecule type" value="Genomic_DNA"/>
</dbReference>
<protein>
    <recommendedName>
        <fullName evidence="3">GYF domain-containing protein</fullName>
    </recommendedName>
</protein>
<dbReference type="SUPFAM" id="SSF55277">
    <property type="entry name" value="GYF domain"/>
    <property type="match status" value="1"/>
</dbReference>
<dbReference type="AlphaFoldDB" id="F8L372"/>
<evidence type="ECO:0000256" key="1">
    <source>
        <dbReference type="SAM" id="MobiDB-lite"/>
    </source>
</evidence>
<feature type="domain" description="GYF" evidence="3">
    <location>
        <begin position="92"/>
        <end position="142"/>
    </location>
</feature>
<evidence type="ECO:0000259" key="3">
    <source>
        <dbReference type="Pfam" id="PF14237"/>
    </source>
</evidence>
<dbReference type="RefSeq" id="WP_013944176.1">
    <property type="nucleotide sequence ID" value="NC_015713.1"/>
</dbReference>
<dbReference type="KEGG" id="sng:SNE_A18330"/>
<dbReference type="InterPro" id="IPR035445">
    <property type="entry name" value="GYF-like_dom_sf"/>
</dbReference>
<evidence type="ECO:0000313" key="5">
    <source>
        <dbReference type="Proteomes" id="UP000000496"/>
    </source>
</evidence>
<name>F8L372_SIMNZ</name>
<reference evidence="4 5" key="2">
    <citation type="journal article" date="2011" name="Mol. Biol. Evol.">
        <title>Unity in variety--the pan-genome of the Chlamydiae.</title>
        <authorList>
            <person name="Collingro A."/>
            <person name="Tischler P."/>
            <person name="Weinmaier T."/>
            <person name="Penz T."/>
            <person name="Heinz E."/>
            <person name="Brunham R.C."/>
            <person name="Read T.D."/>
            <person name="Bavoil P.M."/>
            <person name="Sachse K."/>
            <person name="Kahane S."/>
            <person name="Friedman M.G."/>
            <person name="Rattei T."/>
            <person name="Myers G.S."/>
            <person name="Horn M."/>
        </authorList>
    </citation>
    <scope>NUCLEOTIDE SEQUENCE [LARGE SCALE GENOMIC DNA]</scope>
    <source>
        <strain evidence="5">ATCC VR-1471 / Z</strain>
    </source>
</reference>
<dbReference type="Proteomes" id="UP000000496">
    <property type="component" value="Chromosome gsn.131"/>
</dbReference>
<sequence>MFSYLSLFFLLIIGAVCAYNAKLRGRSPIAWFAIGLFLGAIGLLILYLLPPKREPLSSVATSSSAKPMPEITPQVTPSLAQQTPAATPQKLWYYLDEDNERHGPMSFDRLKSAWIEDQVTRETYLWNEDMEDWKVVKDLPDLLDELGEINSPNND</sequence>
<keyword evidence="2" id="KW-1133">Transmembrane helix</keyword>
<feature type="compositionally biased region" description="Polar residues" evidence="1">
    <location>
        <begin position="73"/>
        <end position="84"/>
    </location>
</feature>
<feature type="transmembrane region" description="Helical" evidence="2">
    <location>
        <begin position="28"/>
        <end position="49"/>
    </location>
</feature>
<dbReference type="InterPro" id="IPR025640">
    <property type="entry name" value="GYF_2"/>
</dbReference>